<evidence type="ECO:0000313" key="1">
    <source>
        <dbReference type="EMBL" id="KAI4351051.1"/>
    </source>
</evidence>
<organism evidence="1 2">
    <name type="scientific">Bauhinia variegata</name>
    <name type="common">Purple orchid tree</name>
    <name type="synonym">Phanera variegata</name>
    <dbReference type="NCBI Taxonomy" id="167791"/>
    <lineage>
        <taxon>Eukaryota</taxon>
        <taxon>Viridiplantae</taxon>
        <taxon>Streptophyta</taxon>
        <taxon>Embryophyta</taxon>
        <taxon>Tracheophyta</taxon>
        <taxon>Spermatophyta</taxon>
        <taxon>Magnoliopsida</taxon>
        <taxon>eudicotyledons</taxon>
        <taxon>Gunneridae</taxon>
        <taxon>Pentapetalae</taxon>
        <taxon>rosids</taxon>
        <taxon>fabids</taxon>
        <taxon>Fabales</taxon>
        <taxon>Fabaceae</taxon>
        <taxon>Cercidoideae</taxon>
        <taxon>Cercideae</taxon>
        <taxon>Bauhiniinae</taxon>
        <taxon>Bauhinia</taxon>
    </lineage>
</organism>
<evidence type="ECO:0000313" key="2">
    <source>
        <dbReference type="Proteomes" id="UP000828941"/>
    </source>
</evidence>
<gene>
    <name evidence="1" type="ORF">L6164_005439</name>
</gene>
<reference evidence="1 2" key="1">
    <citation type="journal article" date="2022" name="DNA Res.">
        <title>Chromosomal-level genome assembly of the orchid tree Bauhinia variegata (Leguminosae; Cercidoideae) supports the allotetraploid origin hypothesis of Bauhinia.</title>
        <authorList>
            <person name="Zhong Y."/>
            <person name="Chen Y."/>
            <person name="Zheng D."/>
            <person name="Pang J."/>
            <person name="Liu Y."/>
            <person name="Luo S."/>
            <person name="Meng S."/>
            <person name="Qian L."/>
            <person name="Wei D."/>
            <person name="Dai S."/>
            <person name="Zhou R."/>
        </authorList>
    </citation>
    <scope>NUCLEOTIDE SEQUENCE [LARGE SCALE GENOMIC DNA]</scope>
    <source>
        <strain evidence="1">BV-YZ2020</strain>
    </source>
</reference>
<sequence length="100" mass="11184">MIALQDINHNIAETNTENSQTSSKAVPTSHPGEVPVQTDTLMKQTAELILPSEIPLEATNIARPQRNRRAPGYLRDFHTSINHKLHHNNYSASFITCPQL</sequence>
<proteinExistence type="predicted"/>
<dbReference type="EMBL" id="CM039428">
    <property type="protein sequence ID" value="KAI4351051.1"/>
    <property type="molecule type" value="Genomic_DNA"/>
</dbReference>
<protein>
    <submittedName>
        <fullName evidence="1">Uncharacterized protein</fullName>
    </submittedName>
</protein>
<keyword evidence="2" id="KW-1185">Reference proteome</keyword>
<dbReference type="Proteomes" id="UP000828941">
    <property type="component" value="Chromosome 3"/>
</dbReference>
<comment type="caution">
    <text evidence="1">The sequence shown here is derived from an EMBL/GenBank/DDBJ whole genome shotgun (WGS) entry which is preliminary data.</text>
</comment>
<name>A0ACB9PRC4_BAUVA</name>
<accession>A0ACB9PRC4</accession>